<protein>
    <recommendedName>
        <fullName evidence="8">Ion-translocating oxidoreductase complex subunit C</fullName>
        <ecNumber evidence="8">7.-.-.-</ecNumber>
    </recommendedName>
    <alternativeName>
        <fullName evidence="8">Rnf electron transport complex subunit C</fullName>
    </alternativeName>
</protein>
<sequence>MGLFDKIFRNLGRSEPWGVHPDERKRPASEAPIRRLPVPPLLYLPLSQHVGAAAEPIVRIGQKVLKGECLATATGNISAPVHAPTSGEIVAIGPITAPHPSGLEMTAITLRSDMEDRWAPLAGLADPLSCPPEELARRVADAGIVGLGGATFPASVKLGLGHRSRIRTLILNGSECEPYLSCDDRLMRERAAGIVRGAVLMRHATGAREVRIGIEDNKPEAIAAMRTAADGHADVHVCVVPARYPMGSDRQLIIELTGIEVPAESRAADVGVLVHNVGTAFAIHQAIDLGRPLVSRVMTLNGEALAQPGNYEVPIGTLIEDLLAFAGGVRFEPARLVMGGPMMGLVLPSAKVPVVKGCSGILALSAAEVARDEPDACIRCGSCTRACPVGLLPLEMNACIANGALDAAGALGLHDCIGCGCCAYVCPARIPLVQAFNHAKGELAARDRDKKRTDATRRMAEARAERLEREAREKAEAAARRAAERKAQKAQKEHEAAASTASNSEGVLA</sequence>
<keyword evidence="8" id="KW-1003">Cell membrane</keyword>
<feature type="compositionally biased region" description="Polar residues" evidence="9">
    <location>
        <begin position="499"/>
        <end position="509"/>
    </location>
</feature>
<evidence type="ECO:0000256" key="5">
    <source>
        <dbReference type="ARBA" id="ARBA00022982"/>
    </source>
</evidence>
<keyword evidence="1 8" id="KW-0813">Transport</keyword>
<evidence type="ECO:0000256" key="8">
    <source>
        <dbReference type="HAMAP-Rule" id="MF_00461"/>
    </source>
</evidence>
<evidence type="ECO:0000256" key="4">
    <source>
        <dbReference type="ARBA" id="ARBA00022737"/>
    </source>
</evidence>
<feature type="domain" description="4Fe-4S ferredoxin-type" evidence="10">
    <location>
        <begin position="367"/>
        <end position="397"/>
    </location>
</feature>
<feature type="binding site" evidence="8">
    <location>
        <position position="416"/>
    </location>
    <ligand>
        <name>[4Fe-4S] cluster</name>
        <dbReference type="ChEBI" id="CHEBI:49883"/>
        <label>2</label>
    </ligand>
</feature>
<feature type="binding site" evidence="8">
    <location>
        <position position="426"/>
    </location>
    <ligand>
        <name>[4Fe-4S] cluster</name>
        <dbReference type="ChEBI" id="CHEBI:49883"/>
        <label>1</label>
    </ligand>
</feature>
<keyword evidence="12" id="KW-1185">Reference proteome</keyword>
<keyword evidence="4 8" id="KW-0677">Repeat</keyword>
<dbReference type="InterPro" id="IPR019554">
    <property type="entry name" value="Soluble_ligand-bd"/>
</dbReference>
<evidence type="ECO:0000256" key="9">
    <source>
        <dbReference type="SAM" id="MobiDB-lite"/>
    </source>
</evidence>
<keyword evidence="5 8" id="KW-0249">Electron transport</keyword>
<feature type="binding site" evidence="8">
    <location>
        <position position="422"/>
    </location>
    <ligand>
        <name>[4Fe-4S] cluster</name>
        <dbReference type="ChEBI" id="CHEBI:49883"/>
        <label>2</label>
    </ligand>
</feature>
<feature type="binding site" evidence="8">
    <location>
        <position position="377"/>
    </location>
    <ligand>
        <name>[4Fe-4S] cluster</name>
        <dbReference type="ChEBI" id="CHEBI:49883"/>
        <label>1</label>
    </ligand>
</feature>
<dbReference type="Proteomes" id="UP000634522">
    <property type="component" value="Unassembled WGS sequence"/>
</dbReference>
<evidence type="ECO:0000256" key="2">
    <source>
        <dbReference type="ARBA" id="ARBA00022485"/>
    </source>
</evidence>
<proteinExistence type="inferred from homology"/>
<keyword evidence="2 8" id="KW-0004">4Fe-4S</keyword>
<feature type="binding site" evidence="8">
    <location>
        <position position="380"/>
    </location>
    <ligand>
        <name>[4Fe-4S] cluster</name>
        <dbReference type="ChEBI" id="CHEBI:49883"/>
        <label>1</label>
    </ligand>
</feature>
<dbReference type="InterPro" id="IPR017900">
    <property type="entry name" value="4Fe4S_Fe_S_CS"/>
</dbReference>
<dbReference type="InterPro" id="IPR037225">
    <property type="entry name" value="Nuo51_FMN-bd_sf"/>
</dbReference>
<evidence type="ECO:0000256" key="1">
    <source>
        <dbReference type="ARBA" id="ARBA00022448"/>
    </source>
</evidence>
<dbReference type="InterPro" id="IPR026902">
    <property type="entry name" value="RnfC_N"/>
</dbReference>
<comment type="subunit">
    <text evidence="8">The complex is composed of six subunits: RnfA, RnfB, RnfC, RnfD, RnfE and RnfG.</text>
</comment>
<comment type="caution">
    <text evidence="11">The sequence shown here is derived from an EMBL/GenBank/DDBJ whole genome shotgun (WGS) entry which is preliminary data.</text>
</comment>
<dbReference type="Pfam" id="PF10531">
    <property type="entry name" value="SLBB"/>
    <property type="match status" value="1"/>
</dbReference>
<dbReference type="NCBIfam" id="NF003454">
    <property type="entry name" value="PRK05035.1"/>
    <property type="match status" value="1"/>
</dbReference>
<evidence type="ECO:0000259" key="10">
    <source>
        <dbReference type="PROSITE" id="PS51379"/>
    </source>
</evidence>
<dbReference type="EC" id="7.-.-.-" evidence="8"/>
<feature type="compositionally biased region" description="Basic and acidic residues" evidence="9">
    <location>
        <begin position="443"/>
        <end position="496"/>
    </location>
</feature>
<dbReference type="HAMAP" id="MF_00461">
    <property type="entry name" value="RsxC_RnfC"/>
    <property type="match status" value="1"/>
</dbReference>
<dbReference type="RefSeq" id="WP_169139604.1">
    <property type="nucleotide sequence ID" value="NZ_WTVS01000014.1"/>
</dbReference>
<dbReference type="InterPro" id="IPR010208">
    <property type="entry name" value="Ion_transpt_RnfC/RsxC"/>
</dbReference>
<dbReference type="InterPro" id="IPR011538">
    <property type="entry name" value="Nuo51_FMN-bd"/>
</dbReference>
<dbReference type="Gene3D" id="3.30.70.20">
    <property type="match status" value="1"/>
</dbReference>
<keyword evidence="8" id="KW-1278">Translocase</keyword>
<keyword evidence="6 8" id="KW-0408">Iron</keyword>
<comment type="cofactor">
    <cofactor evidence="8">
        <name>[4Fe-4S] cluster</name>
        <dbReference type="ChEBI" id="CHEBI:49883"/>
    </cofactor>
    <text evidence="8">Binds 2 [4Fe-4S] clusters per subunit.</text>
</comment>
<keyword evidence="7 8" id="KW-0411">Iron-sulfur</keyword>
<name>A0ABX1NE56_9RHOO</name>
<evidence type="ECO:0000313" key="11">
    <source>
        <dbReference type="EMBL" id="NMF97495.1"/>
    </source>
</evidence>
<keyword evidence="8" id="KW-0997">Cell inner membrane</keyword>
<dbReference type="NCBIfam" id="TIGR01945">
    <property type="entry name" value="rnfC"/>
    <property type="match status" value="1"/>
</dbReference>
<feature type="binding site" evidence="8">
    <location>
        <position position="387"/>
    </location>
    <ligand>
        <name>[4Fe-4S] cluster</name>
        <dbReference type="ChEBI" id="CHEBI:49883"/>
        <label>2</label>
    </ligand>
</feature>
<feature type="region of interest" description="Disordered" evidence="9">
    <location>
        <begin position="443"/>
        <end position="509"/>
    </location>
</feature>
<dbReference type="PROSITE" id="PS51379">
    <property type="entry name" value="4FE4S_FER_2"/>
    <property type="match status" value="2"/>
</dbReference>
<dbReference type="PROSITE" id="PS00198">
    <property type="entry name" value="4FE4S_FER_1"/>
    <property type="match status" value="1"/>
</dbReference>
<comment type="similarity">
    <text evidence="8">Belongs to the 4Fe4S bacterial-type ferredoxin family. RnfC subfamily.</text>
</comment>
<dbReference type="InterPro" id="IPR017896">
    <property type="entry name" value="4Fe4S_Fe-S-bd"/>
</dbReference>
<dbReference type="Pfam" id="PF01512">
    <property type="entry name" value="Complex1_51K"/>
    <property type="match status" value="1"/>
</dbReference>
<dbReference type="EMBL" id="WTVS01000014">
    <property type="protein sequence ID" value="NMF97495.1"/>
    <property type="molecule type" value="Genomic_DNA"/>
</dbReference>
<organism evidence="11 12">
    <name type="scientific">Aromatoleum toluolicum</name>
    <dbReference type="NCBI Taxonomy" id="90060"/>
    <lineage>
        <taxon>Bacteria</taxon>
        <taxon>Pseudomonadati</taxon>
        <taxon>Pseudomonadota</taxon>
        <taxon>Betaproteobacteria</taxon>
        <taxon>Rhodocyclales</taxon>
        <taxon>Rhodocyclaceae</taxon>
        <taxon>Aromatoleum</taxon>
    </lineage>
</organism>
<comment type="function">
    <text evidence="8">Part of a membrane-bound complex that couples electron transfer with translocation of ions across the membrane.</text>
</comment>
<gene>
    <name evidence="11" type="primary">rsxC</name>
    <name evidence="8" type="synonym">rnfC</name>
    <name evidence="11" type="ORF">GPA27_08850</name>
</gene>
<dbReference type="PANTHER" id="PTHR43034:SF2">
    <property type="entry name" value="ION-TRANSLOCATING OXIDOREDUCTASE COMPLEX SUBUNIT C"/>
    <property type="match status" value="1"/>
</dbReference>
<accession>A0ABX1NE56</accession>
<keyword evidence="8" id="KW-0472">Membrane</keyword>
<reference evidence="11 12" key="1">
    <citation type="submission" date="2019-12" db="EMBL/GenBank/DDBJ databases">
        <title>Comparative genomics gives insights into the taxonomy of the Azoarcus-Aromatoleum group and reveals separate origins of nif in the plant-associated Azoarcus and non-plant-associated Aromatoleum sub-groups.</title>
        <authorList>
            <person name="Lafos M."/>
            <person name="Maluk M."/>
            <person name="Batista M."/>
            <person name="Junghare M."/>
            <person name="Carmona M."/>
            <person name="Faoro H."/>
            <person name="Cruz L.M."/>
            <person name="Battistoni F."/>
            <person name="De Souza E."/>
            <person name="Pedrosa F."/>
            <person name="Chen W.-M."/>
            <person name="Poole P.S."/>
            <person name="Dixon R.A."/>
            <person name="James E.K."/>
        </authorList>
    </citation>
    <scope>NUCLEOTIDE SEQUENCE [LARGE SCALE GENOMIC DNA]</scope>
    <source>
        <strain evidence="11 12">T</strain>
    </source>
</reference>
<dbReference type="SUPFAM" id="SSF142019">
    <property type="entry name" value="Nqo1 FMN-binding domain-like"/>
    <property type="match status" value="1"/>
</dbReference>
<evidence type="ECO:0000313" key="12">
    <source>
        <dbReference type="Proteomes" id="UP000634522"/>
    </source>
</evidence>
<feature type="domain" description="4Fe-4S ferredoxin-type" evidence="10">
    <location>
        <begin position="407"/>
        <end position="436"/>
    </location>
</feature>
<keyword evidence="3 8" id="KW-0479">Metal-binding</keyword>
<dbReference type="Pfam" id="PF13375">
    <property type="entry name" value="RnfC_N"/>
    <property type="match status" value="1"/>
</dbReference>
<evidence type="ECO:0000256" key="3">
    <source>
        <dbReference type="ARBA" id="ARBA00022723"/>
    </source>
</evidence>
<evidence type="ECO:0000256" key="6">
    <source>
        <dbReference type="ARBA" id="ARBA00023004"/>
    </source>
</evidence>
<evidence type="ECO:0000256" key="7">
    <source>
        <dbReference type="ARBA" id="ARBA00023014"/>
    </source>
</evidence>
<feature type="binding site" evidence="8">
    <location>
        <position position="419"/>
    </location>
    <ligand>
        <name>[4Fe-4S] cluster</name>
        <dbReference type="ChEBI" id="CHEBI:49883"/>
        <label>2</label>
    </ligand>
</feature>
<dbReference type="SUPFAM" id="SSF46548">
    <property type="entry name" value="alpha-helical ferredoxin"/>
    <property type="match status" value="1"/>
</dbReference>
<dbReference type="PANTHER" id="PTHR43034">
    <property type="entry name" value="ION-TRANSLOCATING OXIDOREDUCTASE COMPLEX SUBUNIT C"/>
    <property type="match status" value="1"/>
</dbReference>
<dbReference type="Gene3D" id="3.40.50.11540">
    <property type="entry name" value="NADH-ubiquinone oxidoreductase 51kDa subunit"/>
    <property type="match status" value="1"/>
</dbReference>
<comment type="subcellular location">
    <subcellularLocation>
        <location evidence="8">Cell inner membrane</location>
        <topology evidence="8">Peripheral membrane protein</topology>
    </subcellularLocation>
</comment>
<dbReference type="Pfam" id="PF13237">
    <property type="entry name" value="Fer4_10"/>
    <property type="match status" value="1"/>
</dbReference>
<feature type="binding site" evidence="8">
    <location>
        <position position="383"/>
    </location>
    <ligand>
        <name>[4Fe-4S] cluster</name>
        <dbReference type="ChEBI" id="CHEBI:49883"/>
        <label>1</label>
    </ligand>
</feature>